<dbReference type="Proteomes" id="UP001227317">
    <property type="component" value="Unassembled WGS sequence"/>
</dbReference>
<name>A0ABU0WJT4_9PROT</name>
<protein>
    <recommendedName>
        <fullName evidence="3">DUF4145 domain-containing protein</fullName>
    </recommendedName>
</protein>
<reference evidence="1 2" key="1">
    <citation type="submission" date="2023-06" db="EMBL/GenBank/DDBJ databases">
        <title>Azospirillum isscasensis sp.nov, a bacterium isolated from rhizosphere soil of rice.</title>
        <authorList>
            <person name="Wang H."/>
        </authorList>
    </citation>
    <scope>NUCLEOTIDE SEQUENCE [LARGE SCALE GENOMIC DNA]</scope>
    <source>
        <strain evidence="1 2">C340-1</strain>
    </source>
</reference>
<dbReference type="EMBL" id="JAUJFI010000086">
    <property type="protein sequence ID" value="MDQ2104426.1"/>
    <property type="molecule type" value="Genomic_DNA"/>
</dbReference>
<evidence type="ECO:0000313" key="1">
    <source>
        <dbReference type="EMBL" id="MDQ2104426.1"/>
    </source>
</evidence>
<comment type="caution">
    <text evidence="1">The sequence shown here is derived from an EMBL/GenBank/DDBJ whole genome shotgun (WGS) entry which is preliminary data.</text>
</comment>
<proteinExistence type="predicted"/>
<gene>
    <name evidence="1" type="ORF">QSG27_17125</name>
</gene>
<evidence type="ECO:0000313" key="2">
    <source>
        <dbReference type="Proteomes" id="UP001227317"/>
    </source>
</evidence>
<evidence type="ECO:0008006" key="3">
    <source>
        <dbReference type="Google" id="ProtNLM"/>
    </source>
</evidence>
<dbReference type="RefSeq" id="WP_306708191.1">
    <property type="nucleotide sequence ID" value="NZ_JAUJFI010000086.1"/>
</dbReference>
<organism evidence="1 2">
    <name type="scientific">Azospirillum isscasi</name>
    <dbReference type="NCBI Taxonomy" id="3053926"/>
    <lineage>
        <taxon>Bacteria</taxon>
        <taxon>Pseudomonadati</taxon>
        <taxon>Pseudomonadota</taxon>
        <taxon>Alphaproteobacteria</taxon>
        <taxon>Rhodospirillales</taxon>
        <taxon>Azospirillaceae</taxon>
        <taxon>Azospirillum</taxon>
    </lineage>
</organism>
<sequence>MTLHIDRWTLLAQHRQIAEAVLGTMLPTFGDIERKAQAFSTELESKDCSSDDPCHNEDEYRAEQIIFFEDGLRSVEAEMAGMAVVALYHLWERSVKALISRKCLPYRLGEVAKANFDKIKALLDHSNLPEPCRGTLDAINLGRLIANVIKHGEGNAADDLRKLEQKLFQRSWNDEWFDLPSNRDVTLIWPQPEHARTLADAISTFWQTLPDNYFPTLQAPSLHLLTNEQS</sequence>
<keyword evidence="2" id="KW-1185">Reference proteome</keyword>
<accession>A0ABU0WJT4</accession>